<dbReference type="Proteomes" id="UP000515237">
    <property type="component" value="Chromosome"/>
</dbReference>
<evidence type="ECO:0000313" key="1">
    <source>
        <dbReference type="EMBL" id="QNF34345.1"/>
    </source>
</evidence>
<proteinExistence type="predicted"/>
<organism evidence="1 2">
    <name type="scientific">Adhaeribacter swui</name>
    <dbReference type="NCBI Taxonomy" id="2086471"/>
    <lineage>
        <taxon>Bacteria</taxon>
        <taxon>Pseudomonadati</taxon>
        <taxon>Bacteroidota</taxon>
        <taxon>Cytophagia</taxon>
        <taxon>Cytophagales</taxon>
        <taxon>Hymenobacteraceae</taxon>
        <taxon>Adhaeribacter</taxon>
    </lineage>
</organism>
<keyword evidence="2" id="KW-1185">Reference proteome</keyword>
<dbReference type="KEGG" id="aswu:HUW51_17045"/>
<evidence type="ECO:0000313" key="2">
    <source>
        <dbReference type="Proteomes" id="UP000515237"/>
    </source>
</evidence>
<dbReference type="EMBL" id="CP055156">
    <property type="protein sequence ID" value="QNF34345.1"/>
    <property type="molecule type" value="Genomic_DNA"/>
</dbReference>
<accession>A0A7G7GB11</accession>
<sequence length="212" mass="23679">MKNIEQITDDNLGGLAVCFYTDWDNIDFTRFPKLDGLRLIGDIFLKEGATWGMLVFTSKTAGYSQPTKQDRRGTIYPHEIKGFIPRETPELAAHLFEMNTQRRYAVLHRDHNGFMRLSGGPDYGLKFESKFNTQDSPDGRNGSTASFKADSLMPALFYSGQVTATDPVTPPSQEPSGYVRFEKGNGELIALVPAGSTFQIRSGFNFGFRILS</sequence>
<reference evidence="1 2" key="1">
    <citation type="journal article" date="2018" name="Int. J. Syst. Evol. Microbiol.">
        <title>Adhaeribacter swui sp. nov., isolated from wet mud.</title>
        <authorList>
            <person name="Kim D.U."/>
            <person name="Kim K.W."/>
            <person name="Kang M.S."/>
            <person name="Kim J.Y."/>
            <person name="Jang J.H."/>
            <person name="Kim M.K."/>
        </authorList>
    </citation>
    <scope>NUCLEOTIDE SEQUENCE [LARGE SCALE GENOMIC DNA]</scope>
    <source>
        <strain evidence="1 2">KCTC 52873</strain>
    </source>
</reference>
<protein>
    <submittedName>
        <fullName evidence="1">Uncharacterized protein</fullName>
    </submittedName>
</protein>
<dbReference type="RefSeq" id="WP_185270826.1">
    <property type="nucleotide sequence ID" value="NZ_CP055156.1"/>
</dbReference>
<name>A0A7G7GB11_9BACT</name>
<dbReference type="AlphaFoldDB" id="A0A7G7GB11"/>
<gene>
    <name evidence="1" type="ORF">HUW51_17045</name>
</gene>